<evidence type="ECO:0000313" key="5">
    <source>
        <dbReference type="EMBL" id="MBM7077234.1"/>
    </source>
</evidence>
<accession>A0ABS2IVN3</accession>
<dbReference type="InterPro" id="IPR037143">
    <property type="entry name" value="4-PPantetheinyl_Trfase_dom_sf"/>
</dbReference>
<keyword evidence="6" id="KW-1185">Reference proteome</keyword>
<protein>
    <submittedName>
        <fullName evidence="5">Holo-ACP synthase</fullName>
    </submittedName>
</protein>
<dbReference type="Pfam" id="PF01648">
    <property type="entry name" value="ACPS"/>
    <property type="match status" value="1"/>
</dbReference>
<evidence type="ECO:0000259" key="4">
    <source>
        <dbReference type="Pfam" id="PF01648"/>
    </source>
</evidence>
<sequence>MRLGIDLLRVDTLDRLCERAWFTRYAFAAVEIEYAATLAPRRRREFLAGRFAAKEAVFKVLGTGLFEGVAPHDIAVGRACGGSPQVTLHGAAARVAARMGVTGLTVSITHTDGMVAAVAASW</sequence>
<feature type="domain" description="4'-phosphopantetheinyl transferase" evidence="4">
    <location>
        <begin position="3"/>
        <end position="102"/>
    </location>
</feature>
<reference evidence="5 6" key="1">
    <citation type="submission" date="2021-02" db="EMBL/GenBank/DDBJ databases">
        <authorList>
            <person name="Ra J.-S."/>
        </authorList>
    </citation>
    <scope>NUCLEOTIDE SEQUENCE [LARGE SCALE GENOMIC DNA]</scope>
    <source>
        <strain evidence="5 6">MMS20-R1-14</strain>
    </source>
</reference>
<dbReference type="NCBIfam" id="TIGR00556">
    <property type="entry name" value="pantethn_trn"/>
    <property type="match status" value="1"/>
</dbReference>
<proteinExistence type="predicted"/>
<dbReference type="Proteomes" id="UP001518872">
    <property type="component" value="Unassembled WGS sequence"/>
</dbReference>
<keyword evidence="3" id="KW-0460">Magnesium</keyword>
<evidence type="ECO:0000256" key="3">
    <source>
        <dbReference type="ARBA" id="ARBA00022842"/>
    </source>
</evidence>
<evidence type="ECO:0000256" key="1">
    <source>
        <dbReference type="ARBA" id="ARBA00022679"/>
    </source>
</evidence>
<dbReference type="InterPro" id="IPR004568">
    <property type="entry name" value="Ppantetheine-prot_Trfase_dom"/>
</dbReference>
<keyword evidence="2" id="KW-0479">Metal-binding</keyword>
<comment type="caution">
    <text evidence="5">The sequence shown here is derived from an EMBL/GenBank/DDBJ whole genome shotgun (WGS) entry which is preliminary data.</text>
</comment>
<name>A0ABS2IVN3_9ACTN</name>
<evidence type="ECO:0000313" key="6">
    <source>
        <dbReference type="Proteomes" id="UP001518872"/>
    </source>
</evidence>
<dbReference type="Gene3D" id="3.90.470.20">
    <property type="entry name" value="4'-phosphopantetheinyl transferase domain"/>
    <property type="match status" value="1"/>
</dbReference>
<dbReference type="InterPro" id="IPR008278">
    <property type="entry name" value="4-PPantetheinyl_Trfase_dom"/>
</dbReference>
<keyword evidence="1" id="KW-0808">Transferase</keyword>
<organism evidence="5 6">
    <name type="scientific">Micromonospora humida</name>
    <dbReference type="NCBI Taxonomy" id="2809018"/>
    <lineage>
        <taxon>Bacteria</taxon>
        <taxon>Bacillati</taxon>
        <taxon>Actinomycetota</taxon>
        <taxon>Actinomycetes</taxon>
        <taxon>Micromonosporales</taxon>
        <taxon>Micromonosporaceae</taxon>
        <taxon>Micromonospora</taxon>
    </lineage>
</organism>
<dbReference type="RefSeq" id="WP_204925209.1">
    <property type="nucleotide sequence ID" value="NZ_JAFEUC010000005.1"/>
</dbReference>
<dbReference type="SUPFAM" id="SSF56214">
    <property type="entry name" value="4'-phosphopantetheinyl transferase"/>
    <property type="match status" value="1"/>
</dbReference>
<dbReference type="EMBL" id="JAFEUC010000005">
    <property type="protein sequence ID" value="MBM7077234.1"/>
    <property type="molecule type" value="Genomic_DNA"/>
</dbReference>
<gene>
    <name evidence="5" type="ORF">JQX11_12870</name>
</gene>
<evidence type="ECO:0000256" key="2">
    <source>
        <dbReference type="ARBA" id="ARBA00022723"/>
    </source>
</evidence>